<evidence type="ECO:0000313" key="4">
    <source>
        <dbReference type="Proteomes" id="UP000003586"/>
    </source>
</evidence>
<dbReference type="Pfam" id="PF22725">
    <property type="entry name" value="GFO_IDH_MocA_C3"/>
    <property type="match status" value="1"/>
</dbReference>
<reference evidence="3 4" key="1">
    <citation type="submission" date="2013-12" db="EMBL/GenBank/DDBJ databases">
        <authorList>
            <consortium name="DOE Joint Genome Institute"/>
            <person name="Eisen J."/>
            <person name="Huntemann M."/>
            <person name="Han J."/>
            <person name="Chen A."/>
            <person name="Kyrpides N."/>
            <person name="Mavromatis K."/>
            <person name="Markowitz V."/>
            <person name="Palaniappan K."/>
            <person name="Ivanova N."/>
            <person name="Schaumberg A."/>
            <person name="Pati A."/>
            <person name="Liolios K."/>
            <person name="Nordberg H.P."/>
            <person name="Cantor M.N."/>
            <person name="Hua S.X."/>
            <person name="Woyke T."/>
        </authorList>
    </citation>
    <scope>NUCLEOTIDE SEQUENCE [LARGE SCALE GENOMIC DNA]</scope>
    <source>
        <strain evidence="4">DSM 19437</strain>
    </source>
</reference>
<dbReference type="STRING" id="929713.NIASO_01490"/>
<dbReference type="PANTHER" id="PTHR43249">
    <property type="entry name" value="UDP-N-ACETYL-2-AMINO-2-DEOXY-D-GLUCURONATE OXIDASE"/>
    <property type="match status" value="1"/>
</dbReference>
<protein>
    <submittedName>
        <fullName evidence="3">Oxidoreductase</fullName>
    </submittedName>
</protein>
<dbReference type="AlphaFoldDB" id="W0ETY8"/>
<name>W0ETY8_9BACT</name>
<evidence type="ECO:0000259" key="1">
    <source>
        <dbReference type="Pfam" id="PF01408"/>
    </source>
</evidence>
<sequence>MTTTNQKVKFAVVGCGHIGKRHAEMITRNEDCELVALIDVKPKDQLRIDHYDALFFNSLEAFLQSPVATDVDVINIASPNGFHAAQAMQCLEAKKHIVLEKPMALSKADAEKVIFKALQVHKQVFAVMQNRYSPPSVWLKELLESGKLGKIFLVQINCYWNRDDRYYKKGSWHGNKELDGGTLFTQFSHFIDLMYWYFGDITNIQARFNDFNHEHLTDFEDTGVVSFEFLNGGIGCLNYSTSVWDKNLESSITVIAENGSLKVGGQYMNEVEYCHIKDYVMPELAPTNPGNDYGAYKGSAANHHYIIENVVDVVHNLGTITTNALEGLKVVEIIERIYNGGIKGQ</sequence>
<dbReference type="eggNOG" id="COG0673">
    <property type="taxonomic scope" value="Bacteria"/>
</dbReference>
<feature type="domain" description="Gfo/Idh/MocA-like oxidoreductase N-terminal" evidence="1">
    <location>
        <begin position="9"/>
        <end position="125"/>
    </location>
</feature>
<dbReference type="SUPFAM" id="SSF55347">
    <property type="entry name" value="Glyceraldehyde-3-phosphate dehydrogenase-like, C-terminal domain"/>
    <property type="match status" value="1"/>
</dbReference>
<dbReference type="GO" id="GO:0000166">
    <property type="term" value="F:nucleotide binding"/>
    <property type="evidence" value="ECO:0007669"/>
    <property type="project" value="InterPro"/>
</dbReference>
<gene>
    <name evidence="3" type="ORF">NIASO_01490</name>
</gene>
<accession>W0ETY8</accession>
<dbReference type="InterPro" id="IPR052515">
    <property type="entry name" value="Gfo/Idh/MocA_Oxidoreductase"/>
</dbReference>
<keyword evidence="4" id="KW-1185">Reference proteome</keyword>
<organism evidence="3 4">
    <name type="scientific">Niabella soli DSM 19437</name>
    <dbReference type="NCBI Taxonomy" id="929713"/>
    <lineage>
        <taxon>Bacteria</taxon>
        <taxon>Pseudomonadati</taxon>
        <taxon>Bacteroidota</taxon>
        <taxon>Chitinophagia</taxon>
        <taxon>Chitinophagales</taxon>
        <taxon>Chitinophagaceae</taxon>
        <taxon>Niabella</taxon>
    </lineage>
</organism>
<dbReference type="Pfam" id="PF01408">
    <property type="entry name" value="GFO_IDH_MocA"/>
    <property type="match status" value="1"/>
</dbReference>
<dbReference type="EMBL" id="CP007035">
    <property type="protein sequence ID" value="AHF14217.1"/>
    <property type="molecule type" value="Genomic_DNA"/>
</dbReference>
<evidence type="ECO:0000259" key="2">
    <source>
        <dbReference type="Pfam" id="PF22725"/>
    </source>
</evidence>
<dbReference type="Proteomes" id="UP000003586">
    <property type="component" value="Chromosome"/>
</dbReference>
<proteinExistence type="predicted"/>
<dbReference type="Gene3D" id="3.30.360.10">
    <property type="entry name" value="Dihydrodipicolinate Reductase, domain 2"/>
    <property type="match status" value="1"/>
</dbReference>
<evidence type="ECO:0000313" key="3">
    <source>
        <dbReference type="EMBL" id="AHF14217.1"/>
    </source>
</evidence>
<dbReference type="RefSeq" id="WP_008582038.1">
    <property type="nucleotide sequence ID" value="NZ_CP007035.1"/>
</dbReference>
<dbReference type="SUPFAM" id="SSF51735">
    <property type="entry name" value="NAD(P)-binding Rossmann-fold domains"/>
    <property type="match status" value="1"/>
</dbReference>
<dbReference type="HOGENOM" id="CLU_023194_1_0_10"/>
<dbReference type="Gene3D" id="3.40.50.720">
    <property type="entry name" value="NAD(P)-binding Rossmann-like Domain"/>
    <property type="match status" value="1"/>
</dbReference>
<dbReference type="KEGG" id="nso:NIASO_01490"/>
<dbReference type="PANTHER" id="PTHR43249:SF1">
    <property type="entry name" value="D-GLUCOSIDE 3-DEHYDROGENASE"/>
    <property type="match status" value="1"/>
</dbReference>
<dbReference type="InterPro" id="IPR036291">
    <property type="entry name" value="NAD(P)-bd_dom_sf"/>
</dbReference>
<dbReference type="InterPro" id="IPR055170">
    <property type="entry name" value="GFO_IDH_MocA-like_dom"/>
</dbReference>
<dbReference type="InterPro" id="IPR000683">
    <property type="entry name" value="Gfo/Idh/MocA-like_OxRdtase_N"/>
</dbReference>
<feature type="domain" description="GFO/IDH/MocA-like oxidoreductase" evidence="2">
    <location>
        <begin position="139"/>
        <end position="261"/>
    </location>
</feature>
<dbReference type="OrthoDB" id="9815825at2"/>